<evidence type="ECO:0000256" key="3">
    <source>
        <dbReference type="ARBA" id="ARBA00022989"/>
    </source>
</evidence>
<feature type="transmembrane region" description="Helical" evidence="5">
    <location>
        <begin position="94"/>
        <end position="115"/>
    </location>
</feature>
<dbReference type="GO" id="GO:0033644">
    <property type="term" value="C:host cell membrane"/>
    <property type="evidence" value="ECO:0007669"/>
    <property type="project" value="UniProtKB-SubCell"/>
</dbReference>
<feature type="transmembrane region" description="Helical" evidence="5">
    <location>
        <begin position="29"/>
        <end position="48"/>
    </location>
</feature>
<evidence type="ECO:0000256" key="2">
    <source>
        <dbReference type="ARBA" id="ARBA00022692"/>
    </source>
</evidence>
<evidence type="ECO:0000313" key="6">
    <source>
        <dbReference type="EMBL" id="DAD81694.1"/>
    </source>
</evidence>
<keyword evidence="3 5" id="KW-1133">Transmembrane helix</keyword>
<evidence type="ECO:0000256" key="4">
    <source>
        <dbReference type="ARBA" id="ARBA00023136"/>
    </source>
</evidence>
<proteinExistence type="predicted"/>
<organism evidence="6">
    <name type="scientific">Myoviridae sp. ct9Ns12</name>
    <dbReference type="NCBI Taxonomy" id="2826626"/>
    <lineage>
        <taxon>Viruses</taxon>
        <taxon>Duplodnaviria</taxon>
        <taxon>Heunggongvirae</taxon>
        <taxon>Uroviricota</taxon>
        <taxon>Caudoviricetes</taxon>
    </lineage>
</organism>
<evidence type="ECO:0000256" key="1">
    <source>
        <dbReference type="ARBA" id="ARBA00004301"/>
    </source>
</evidence>
<sequence>MKENIVTQSIPGGFAMIASSFIVRSLEHMIPWLIVSFAVIICDLAFGVRKSLLMNEEVRFSGAIRRTMGKMVTYFAFVCMVVMINIASGDKWNIDIYSCLFVCFIEFCSIISNILKPKGYDFNILKALGVFCKKVFNVDKEDVSEIITKDKEEKK</sequence>
<protein>
    <submittedName>
        <fullName evidence="6">Holin</fullName>
    </submittedName>
</protein>
<dbReference type="EMBL" id="BK014906">
    <property type="protein sequence ID" value="DAD81694.1"/>
    <property type="molecule type" value="Genomic_DNA"/>
</dbReference>
<dbReference type="InterPro" id="IPR006480">
    <property type="entry name" value="Phage_holin_4_1"/>
</dbReference>
<reference evidence="6" key="1">
    <citation type="journal article" date="2021" name="Proc. Natl. Acad. Sci. U.S.A.">
        <title>A Catalog of Tens of Thousands of Viruses from Human Metagenomes Reveals Hidden Associations with Chronic Diseases.</title>
        <authorList>
            <person name="Tisza M.J."/>
            <person name="Buck C.B."/>
        </authorList>
    </citation>
    <scope>NUCLEOTIDE SEQUENCE</scope>
    <source>
        <strain evidence="6">Ct9Ns12</strain>
    </source>
</reference>
<comment type="subcellular location">
    <subcellularLocation>
        <location evidence="1">Host membrane</location>
        <topology evidence="1">Multi-pass membrane protein</topology>
    </subcellularLocation>
</comment>
<name>A0A8S5MHK1_9CAUD</name>
<keyword evidence="4 5" id="KW-0472">Membrane</keyword>
<dbReference type="Pfam" id="PF05105">
    <property type="entry name" value="Phage_holin_4_1"/>
    <property type="match status" value="1"/>
</dbReference>
<keyword evidence="2 5" id="KW-0812">Transmembrane</keyword>
<evidence type="ECO:0000256" key="5">
    <source>
        <dbReference type="SAM" id="Phobius"/>
    </source>
</evidence>
<feature type="transmembrane region" description="Helical" evidence="5">
    <location>
        <begin position="69"/>
        <end position="88"/>
    </location>
</feature>
<accession>A0A8S5MHK1</accession>